<dbReference type="PANTHER" id="PTHR39338:SF5">
    <property type="entry name" value="BLR6139 PROTEIN"/>
    <property type="match status" value="1"/>
</dbReference>
<proteinExistence type="predicted"/>
<dbReference type="InterPro" id="IPR011195">
    <property type="entry name" value="UCP010256"/>
</dbReference>
<dbReference type="PANTHER" id="PTHR39338">
    <property type="entry name" value="BLL5662 PROTEIN-RELATED"/>
    <property type="match status" value="1"/>
</dbReference>
<feature type="region of interest" description="Disordered" evidence="1">
    <location>
        <begin position="86"/>
        <end position="114"/>
    </location>
</feature>
<dbReference type="AlphaFoldDB" id="A0A1I1ZZN4"/>
<name>A0A1I1ZZN4_9ACTN</name>
<evidence type="ECO:0008006" key="4">
    <source>
        <dbReference type="Google" id="ProtNLM"/>
    </source>
</evidence>
<feature type="compositionally biased region" description="Acidic residues" evidence="1">
    <location>
        <begin position="93"/>
        <end position="103"/>
    </location>
</feature>
<dbReference type="PIRSF" id="PIRSF010256">
    <property type="entry name" value="CoxE_vWa"/>
    <property type="match status" value="1"/>
</dbReference>
<protein>
    <recommendedName>
        <fullName evidence="4">VWA domain containing CoxE-like protein</fullName>
    </recommendedName>
</protein>
<dbReference type="STRING" id="1798228.SAMN05216574_103184"/>
<keyword evidence="3" id="KW-1185">Reference proteome</keyword>
<accession>A0A1I1ZZN4</accession>
<dbReference type="InterPro" id="IPR008912">
    <property type="entry name" value="Uncharacterised_CoxE"/>
</dbReference>
<evidence type="ECO:0000256" key="1">
    <source>
        <dbReference type="SAM" id="MobiDB-lite"/>
    </source>
</evidence>
<dbReference type="Pfam" id="PF05762">
    <property type="entry name" value="VWA_CoxE"/>
    <property type="match status" value="1"/>
</dbReference>
<organism evidence="2 3">
    <name type="scientific">Blastococcus tunisiensis</name>
    <dbReference type="NCBI Taxonomy" id="1798228"/>
    <lineage>
        <taxon>Bacteria</taxon>
        <taxon>Bacillati</taxon>
        <taxon>Actinomycetota</taxon>
        <taxon>Actinomycetes</taxon>
        <taxon>Geodermatophilales</taxon>
        <taxon>Geodermatophilaceae</taxon>
        <taxon>Blastococcus</taxon>
    </lineage>
</organism>
<dbReference type="EMBL" id="FOND01000003">
    <property type="protein sequence ID" value="SFE36957.1"/>
    <property type="molecule type" value="Genomic_DNA"/>
</dbReference>
<dbReference type="Proteomes" id="UP000198589">
    <property type="component" value="Unassembled WGS sequence"/>
</dbReference>
<evidence type="ECO:0000313" key="3">
    <source>
        <dbReference type="Proteomes" id="UP000198589"/>
    </source>
</evidence>
<dbReference type="SUPFAM" id="SSF53300">
    <property type="entry name" value="vWA-like"/>
    <property type="match status" value="1"/>
</dbReference>
<dbReference type="InterPro" id="IPR036465">
    <property type="entry name" value="vWFA_dom_sf"/>
</dbReference>
<sequence length="479" mass="52025">MTVSAARDAEPGGLAGHLDGFVRAVRDAGIPVGISQAVDAAEILTVVDLLDREQLRHGLAAVLLQRAAQRPTYDVLFDLWWPLSDRPRPGGEDGPEGEAEGDPGDPTLDVPGDDGADLAVLMREKLLQLLLDGDPEALRRFAREAVELLGRGQPSPSGQSFFSYRVLRALSPDTLVAQLLAGLLAEGDRGGLAEQVARQTIRERLTALRAAIESEVRRRTAAEKGRDKVAKNAVRPLADQVDFLRAQAADLAELRRAVAPLARRLAVRLSARRRLGREGRLDFRKTVRASLGTGGVPVVTHHRPRKVHKPELVVLCDVSGSVAGFSHFTLMLTQALREHFTGVRAFAFVDTTDEVTRFFRPGADVADAVSRIGREADVVGFDGHSDYGTAFEVFADRYASAVGPKTSLLVLGDGRTNYRQPGLPVLADLVRRSRSAHWLNPEPQRLWGSGDSAANRYGEVIDMVECRNAAQLADFVTTL</sequence>
<reference evidence="3" key="1">
    <citation type="submission" date="2016-10" db="EMBL/GenBank/DDBJ databases">
        <authorList>
            <person name="Varghese N."/>
            <person name="Submissions S."/>
        </authorList>
    </citation>
    <scope>NUCLEOTIDE SEQUENCE [LARGE SCALE GENOMIC DNA]</scope>
    <source>
        <strain evidence="3">DSM 46838</strain>
    </source>
</reference>
<evidence type="ECO:0000313" key="2">
    <source>
        <dbReference type="EMBL" id="SFE36957.1"/>
    </source>
</evidence>
<gene>
    <name evidence="2" type="ORF">SAMN05216574_103184</name>
</gene>
<dbReference type="RefSeq" id="WP_175527106.1">
    <property type="nucleotide sequence ID" value="NZ_FOND01000003.1"/>
</dbReference>